<protein>
    <submittedName>
        <fullName evidence="1">Rhoptry neck protein 5</fullName>
    </submittedName>
</protein>
<dbReference type="AlphaFoldDB" id="A0A060RR71"/>
<evidence type="ECO:0000313" key="1">
    <source>
        <dbReference type="EMBL" id="CDO63945.1"/>
    </source>
</evidence>
<gene>
    <name evidence="1" type="primary">RON5</name>
    <name evidence="1" type="ORF">PRCDC_0817000</name>
</gene>
<dbReference type="Proteomes" id="UP000027581">
    <property type="component" value="Unassembled WGS sequence"/>
</dbReference>
<evidence type="ECO:0000313" key="2">
    <source>
        <dbReference type="Proteomes" id="UP000027581"/>
    </source>
</evidence>
<dbReference type="PhylomeDB" id="A0A060RR71"/>
<sequence>MLKYTLLIYIIAGYFISEISNRLFDTLLPRHVFKNPKPFKKNEIKKGIDKDEKSIMKNVDSIDVMFEPRVKRFVPSRTRKTHVVGGLSQSISDPGDVERSKYEKAVRFFENIKNEMINMSSKINKQLDSQDISSLDNFKRASEVLKESLVTMHSLDILRNDGSVDFSKYTLDWYSKASMREKYSIEKSIQKIMNKLFKKARKKKKNMKKKKIDANIEQLEMDLLVQKFITENLNASKLLKLYDDSVNDYISPMHTDVCGQLGSIILSYMFEKAYKASINHDISFFQKYLPRLKYRIQNMIQKGTLLLLEKGLGDSLYTFKSKISDIMEKKFGFNDMCTDKCMDETIKADYELSEYKNKFSPTKTAQRRADLVKLLMYYYRDKIYNIESSADVVLIMLLYLNSANELSEKGYLDVSSISTDDEFNLINKTIDRSHKFNKKIKIKKKTFFKIAPFNFFREETQEKTGNESIFAIDDIIKTSLLAKKSQNYNSLYETTKDLWNQIQNMYSASYGFVQSKKIKTNKFVGSKIRNVGFLFRWFNYNKTPSKNINFLVNNFSPLVSISLQLVFFITTMIEQYESGFLGNFSSALKKIFTLGKSGKNPRNYNDLVNFSEVDYLLRTSKANNVQRIIMQIIRMLKKKFLSSSYTPILLAQYMSIFLSLWVFEGEKNISLQNPNISRFKKIFFLTYFVHEKGPVEKAVDIIYNKCRMKTDKIVLGCIHDYGGKEKKKLLGLISRKCKPTKISIRKRSIRKILNKLMSSLNDPVDILRIAVDTATRCDHFNRSKNIDNVKTKKNKINYEIFVKSELSIRYICADVTKNVVKKIIRDVSRLKNMREAQNVIDNGLNSVQYLKIRNYRDKESSFTILCPFMEGNDKNIRELERTQISLFIHKNIGMSRIIKGKLINIFKKTLNMREGIKSDSAISIKVGARKYNGFIFTGGYQLNVDNLDQNTLHIGLSKTRKVYDGRKYVDELEILKGDGVKNIYMKGINEDNERIYELQNNMRVSEFDYAIQNPDANIIVFDGNNYISSYALRNMGLEHERIVWAGPSVGWTAEFALSAISDNPLPIFDGSAWILLEKLSIRSILGKHLPSNVNGNSLANTVNFVILNKDGKPILKNTTPVINLKYATFTLSGIVNFVIKAEKGIGNEIIVHTRIP</sequence>
<organism evidence="1 2">
    <name type="scientific">Plasmodium reichenowi</name>
    <dbReference type="NCBI Taxonomy" id="5854"/>
    <lineage>
        <taxon>Eukaryota</taxon>
        <taxon>Sar</taxon>
        <taxon>Alveolata</taxon>
        <taxon>Apicomplexa</taxon>
        <taxon>Aconoidasida</taxon>
        <taxon>Haemosporida</taxon>
        <taxon>Plasmodiidae</taxon>
        <taxon>Plasmodium</taxon>
        <taxon>Plasmodium (Laverania)</taxon>
    </lineage>
</organism>
<accession>A0A060RR71</accession>
<reference evidence="1" key="2">
    <citation type="submission" date="2014-05" db="EMBL/GenBank/DDBJ databases">
        <title>The genome sequences of chimpanzee malaria parasites reveal the path to human adaptation.</title>
        <authorList>
            <person name="Otto T.D."/>
            <person name="Rayner J.C."/>
            <person name="Boehme U."/>
            <person name="Pain A."/>
            <person name="Spottiswoode N."/>
            <person name="Sanders M."/>
            <person name="Quail M."/>
            <person name="Ollomo B."/>
            <person name="Renaud F."/>
            <person name="Thomas A.W."/>
            <person name="Prugnolle F."/>
            <person name="Conway D.J."/>
            <person name="Newbold C."/>
            <person name="Berriman M."/>
        </authorList>
    </citation>
    <scope>NUCLEOTIDE SEQUENCE [LARGE SCALE GENOMIC DNA]</scope>
    <source>
        <strain evidence="1">CDC</strain>
    </source>
</reference>
<dbReference type="EMBL" id="HG810769">
    <property type="protein sequence ID" value="CDO63945.1"/>
    <property type="molecule type" value="Genomic_DNA"/>
</dbReference>
<proteinExistence type="predicted"/>
<dbReference type="VEuPathDB" id="PlasmoDB:PRG01_0820600"/>
<keyword evidence="2" id="KW-1185">Reference proteome</keyword>
<reference evidence="1" key="1">
    <citation type="submission" date="2014-01" db="EMBL/GenBank/DDBJ databases">
        <authorList>
            <person name="Aslett M."/>
        </authorList>
    </citation>
    <scope>NUCLEOTIDE SEQUENCE</scope>
    <source>
        <strain evidence="1">CDC</strain>
    </source>
</reference>
<dbReference type="VEuPathDB" id="PlasmoDB:PRCDC_0817000"/>
<name>A0A060RR71_PLARE</name>